<dbReference type="OrthoDB" id="9788398at2"/>
<reference evidence="1 2" key="1">
    <citation type="journal article" date="2007" name="Int. J. Syst. Evol. Microbiol.">
        <title>Oceanobacillus profundus sp. nov., isolated from a deep-sea sediment core.</title>
        <authorList>
            <person name="Kim Y.G."/>
            <person name="Choi D.H."/>
            <person name="Hyun S."/>
            <person name="Cho B.C."/>
        </authorList>
    </citation>
    <scope>NUCLEOTIDE SEQUENCE [LARGE SCALE GENOMIC DNA]</scope>
    <source>
        <strain evidence="1 2">DSM 18246</strain>
    </source>
</reference>
<sequence>MKLPNIVKVKQHFTGPSVSNVEKKITAEFSKQTIDMKIRPGMEIAITAGSRGIANIARIIRATVTEVKKRGAVPFIVPAMGSHGGAKAEGQIEVLKSLGVTESYCGAPIRATMEVVKLAETTAGVPVYMDKIAFHSDGVILINRIKAHTDFSSKVESGLMKMASIGLGNHKQALAIHERGVIGLKEHMPCVAEEIFKSGKVLMGIGLVENAFEETAEIEVIPVEKIAEREPQLLVLSKKLFPRLPIDQLDILFVDKMGKNYSGSGMDTNVIGRVRIDDEQEPTLPSYQQIIVSDLSEESHGNSTGIGLADLTTIRLFNKIDLQKMNENVITSRFLKRASIPMVLPSDRGAIETAIKCGWDVHPEKVRFMRIPNTLHLEELYVSEALVPELERMDSIEIIGTPSPMEFNESGYFQEFNESK</sequence>
<name>A0A417YNF2_9BACI</name>
<dbReference type="AlphaFoldDB" id="A0A417YNF2"/>
<organism evidence="1 2">
    <name type="scientific">Oceanobacillus profundus</name>
    <dbReference type="NCBI Taxonomy" id="372463"/>
    <lineage>
        <taxon>Bacteria</taxon>
        <taxon>Bacillati</taxon>
        <taxon>Bacillota</taxon>
        <taxon>Bacilli</taxon>
        <taxon>Bacillales</taxon>
        <taxon>Bacillaceae</taxon>
        <taxon>Oceanobacillus</taxon>
    </lineage>
</organism>
<proteinExistence type="predicted"/>
<keyword evidence="2" id="KW-1185">Reference proteome</keyword>
<comment type="caution">
    <text evidence="1">The sequence shown here is derived from an EMBL/GenBank/DDBJ whole genome shotgun (WGS) entry which is preliminary data.</text>
</comment>
<dbReference type="Gene3D" id="3.40.50.11440">
    <property type="match status" value="1"/>
</dbReference>
<gene>
    <name evidence="1" type="ORF">D1B32_01160</name>
</gene>
<dbReference type="Proteomes" id="UP000285456">
    <property type="component" value="Unassembled WGS sequence"/>
</dbReference>
<evidence type="ECO:0000313" key="1">
    <source>
        <dbReference type="EMBL" id="RHW35256.1"/>
    </source>
</evidence>
<protein>
    <submittedName>
        <fullName evidence="1">DUF2088 domain-containing protein</fullName>
    </submittedName>
</protein>
<dbReference type="EMBL" id="QWEH01000001">
    <property type="protein sequence ID" value="RHW35256.1"/>
    <property type="molecule type" value="Genomic_DNA"/>
</dbReference>
<dbReference type="RefSeq" id="WP_118888409.1">
    <property type="nucleotide sequence ID" value="NZ_PHUT01000001.1"/>
</dbReference>
<evidence type="ECO:0000313" key="2">
    <source>
        <dbReference type="Proteomes" id="UP000285456"/>
    </source>
</evidence>
<accession>A0A417YNF2</accession>